<dbReference type="Pfam" id="PF01594">
    <property type="entry name" value="AI-2E_transport"/>
    <property type="match status" value="1"/>
</dbReference>
<evidence type="ECO:0000256" key="1">
    <source>
        <dbReference type="ARBA" id="ARBA00004651"/>
    </source>
</evidence>
<evidence type="ECO:0000256" key="6">
    <source>
        <dbReference type="ARBA" id="ARBA00022989"/>
    </source>
</evidence>
<evidence type="ECO:0000256" key="2">
    <source>
        <dbReference type="ARBA" id="ARBA00009773"/>
    </source>
</evidence>
<accession>A0A9E2NNV9</accession>
<comment type="caution">
    <text evidence="9">The sequence shown here is derived from an EMBL/GenBank/DDBJ whole genome shotgun (WGS) entry which is preliminary data.</text>
</comment>
<feature type="transmembrane region" description="Helical" evidence="8">
    <location>
        <begin position="256"/>
        <end position="285"/>
    </location>
</feature>
<keyword evidence="7 8" id="KW-0472">Membrane</keyword>
<organism evidence="9 10">
    <name type="scientific">Candidatus Cellulosilyticum pullistercoris</name>
    <dbReference type="NCBI Taxonomy" id="2838521"/>
    <lineage>
        <taxon>Bacteria</taxon>
        <taxon>Bacillati</taxon>
        <taxon>Bacillota</taxon>
        <taxon>Clostridia</taxon>
        <taxon>Lachnospirales</taxon>
        <taxon>Cellulosilyticaceae</taxon>
        <taxon>Cellulosilyticum</taxon>
    </lineage>
</organism>
<evidence type="ECO:0000256" key="7">
    <source>
        <dbReference type="ARBA" id="ARBA00023136"/>
    </source>
</evidence>
<comment type="similarity">
    <text evidence="2">Belongs to the autoinducer-2 exporter (AI-2E) (TC 2.A.86) family.</text>
</comment>
<feature type="transmembrane region" description="Helical" evidence="8">
    <location>
        <begin position="77"/>
        <end position="99"/>
    </location>
</feature>
<name>A0A9E2NNV9_9FIRM</name>
<feature type="transmembrane region" description="Helical" evidence="8">
    <location>
        <begin position="34"/>
        <end position="57"/>
    </location>
</feature>
<keyword evidence="5 8" id="KW-0812">Transmembrane</keyword>
<dbReference type="Proteomes" id="UP000824229">
    <property type="component" value="Unassembled WGS sequence"/>
</dbReference>
<comment type="subcellular location">
    <subcellularLocation>
        <location evidence="1">Cell membrane</location>
        <topology evidence="1">Multi-pass membrane protein</topology>
    </subcellularLocation>
</comment>
<evidence type="ECO:0000256" key="3">
    <source>
        <dbReference type="ARBA" id="ARBA00022448"/>
    </source>
</evidence>
<evidence type="ECO:0000313" key="10">
    <source>
        <dbReference type="Proteomes" id="UP000824229"/>
    </source>
</evidence>
<evidence type="ECO:0000313" key="9">
    <source>
        <dbReference type="EMBL" id="MBU3804813.1"/>
    </source>
</evidence>
<reference evidence="9" key="1">
    <citation type="journal article" date="2021" name="PeerJ">
        <title>Extensive microbial diversity within the chicken gut microbiome revealed by metagenomics and culture.</title>
        <authorList>
            <person name="Gilroy R."/>
            <person name="Ravi A."/>
            <person name="Getino M."/>
            <person name="Pursley I."/>
            <person name="Horton D.L."/>
            <person name="Alikhan N.F."/>
            <person name="Baker D."/>
            <person name="Gharbi K."/>
            <person name="Hall N."/>
            <person name="Watson M."/>
            <person name="Adriaenssens E.M."/>
            <person name="Foster-Nyarko E."/>
            <person name="Jarju S."/>
            <person name="Secka A."/>
            <person name="Antonio M."/>
            <person name="Oren A."/>
            <person name="Chaudhuri R.R."/>
            <person name="La Ragione R."/>
            <person name="Hildebrand F."/>
            <person name="Pallen M.J."/>
        </authorList>
    </citation>
    <scope>NUCLEOTIDE SEQUENCE</scope>
    <source>
        <strain evidence="9">B5-657</strain>
    </source>
</reference>
<evidence type="ECO:0000256" key="4">
    <source>
        <dbReference type="ARBA" id="ARBA00022475"/>
    </source>
</evidence>
<keyword evidence="3" id="KW-0813">Transport</keyword>
<evidence type="ECO:0000256" key="8">
    <source>
        <dbReference type="SAM" id="Phobius"/>
    </source>
</evidence>
<dbReference type="PANTHER" id="PTHR21716:SF53">
    <property type="entry name" value="PERMEASE PERM-RELATED"/>
    <property type="match status" value="1"/>
</dbReference>
<proteinExistence type="inferred from homology"/>
<gene>
    <name evidence="9" type="ORF">H9872_08655</name>
</gene>
<feature type="transmembrane region" description="Helical" evidence="8">
    <location>
        <begin position="292"/>
        <end position="311"/>
    </location>
</feature>
<feature type="transmembrane region" description="Helical" evidence="8">
    <location>
        <begin position="7"/>
        <end position="28"/>
    </location>
</feature>
<dbReference type="PANTHER" id="PTHR21716">
    <property type="entry name" value="TRANSMEMBRANE PROTEIN"/>
    <property type="match status" value="1"/>
</dbReference>
<dbReference type="InterPro" id="IPR002549">
    <property type="entry name" value="AI-2E-like"/>
</dbReference>
<dbReference type="GO" id="GO:0055085">
    <property type="term" value="P:transmembrane transport"/>
    <property type="evidence" value="ECO:0007669"/>
    <property type="project" value="TreeGrafter"/>
</dbReference>
<dbReference type="GO" id="GO:0005886">
    <property type="term" value="C:plasma membrane"/>
    <property type="evidence" value="ECO:0007669"/>
    <property type="project" value="UniProtKB-SubCell"/>
</dbReference>
<dbReference type="AlphaFoldDB" id="A0A9E2NNV9"/>
<feature type="transmembrane region" description="Helical" evidence="8">
    <location>
        <begin position="228"/>
        <end position="250"/>
    </location>
</feature>
<keyword evidence="4" id="KW-1003">Cell membrane</keyword>
<dbReference type="EMBL" id="JAHLFQ010000202">
    <property type="protein sequence ID" value="MBU3804813.1"/>
    <property type="molecule type" value="Genomic_DNA"/>
</dbReference>
<keyword evidence="6 8" id="KW-1133">Transmembrane helix</keyword>
<reference evidence="9" key="2">
    <citation type="submission" date="2021-04" db="EMBL/GenBank/DDBJ databases">
        <authorList>
            <person name="Gilroy R."/>
        </authorList>
    </citation>
    <scope>NUCLEOTIDE SEQUENCE</scope>
    <source>
        <strain evidence="9">B5-657</strain>
    </source>
</reference>
<evidence type="ECO:0000256" key="5">
    <source>
        <dbReference type="ARBA" id="ARBA00022692"/>
    </source>
</evidence>
<feature type="transmembrane region" description="Helical" evidence="8">
    <location>
        <begin position="163"/>
        <end position="189"/>
    </location>
</feature>
<protein>
    <submittedName>
        <fullName evidence="9">AI-2E family transporter</fullName>
    </submittedName>
</protein>
<sequence>MQNIKKPVLLITYGLILFFVLLNFNALTSFTTTFLALISPFIWGLALAYLLNIPYTYILNHVLHAKKEDKYFGKKKALAIILAYILFILIIVLSVSLLVPQLIDSVNEFISNFSGYYTSLEALFTQLGQKIQLTTSFWNDLQNVIVSYKQQVMQIINSILPSIINVATGTANGIFNGIFTLILSAYFLVSKEKLGKLIKNSVTAFANEKTISYLEHVLDLFNETFRGFIVGQLTDALVVGIITFIGATLFKFPYPILIGFIAGITNIIPVLGPFIGAVPCFFIILMAAPDKALWYLVFVVVLQQIDGNFICPKIVGDSIGLDGIWVIFAVIVGGGLFGIVGSFLCVPVFAILFKLYNEYIAKRLERKTPKIN</sequence>
<feature type="transmembrane region" description="Helical" evidence="8">
    <location>
        <begin position="323"/>
        <end position="356"/>
    </location>
</feature>